<dbReference type="PRINTS" id="PR00111">
    <property type="entry name" value="ABHYDROLASE"/>
</dbReference>
<feature type="region of interest" description="Disordered" evidence="1">
    <location>
        <begin position="357"/>
        <end position="381"/>
    </location>
</feature>
<evidence type="ECO:0000259" key="2">
    <source>
        <dbReference type="Pfam" id="PF12697"/>
    </source>
</evidence>
<feature type="region of interest" description="Disordered" evidence="1">
    <location>
        <begin position="102"/>
        <end position="123"/>
    </location>
</feature>
<feature type="region of interest" description="Disordered" evidence="1">
    <location>
        <begin position="34"/>
        <end position="60"/>
    </location>
</feature>
<dbReference type="SUPFAM" id="SSF53474">
    <property type="entry name" value="alpha/beta-Hydrolases"/>
    <property type="match status" value="1"/>
</dbReference>
<dbReference type="PANTHER" id="PTHR12277:SF81">
    <property type="entry name" value="PROTEIN ABHD13"/>
    <property type="match status" value="1"/>
</dbReference>
<feature type="domain" description="AB hydrolase-1" evidence="2">
    <location>
        <begin position="248"/>
        <end position="512"/>
    </location>
</feature>
<dbReference type="PANTHER" id="PTHR12277">
    <property type="entry name" value="ALPHA/BETA HYDROLASE DOMAIN-CONTAINING PROTEIN"/>
    <property type="match status" value="1"/>
</dbReference>
<comment type="caution">
    <text evidence="3">The sequence shown here is derived from an EMBL/GenBank/DDBJ whole genome shotgun (WGS) entry which is preliminary data.</text>
</comment>
<accession>A0A4D9CQE0</accession>
<dbReference type="InterPro" id="IPR000073">
    <property type="entry name" value="AB_hydrolase_1"/>
</dbReference>
<dbReference type="InterPro" id="IPR029058">
    <property type="entry name" value="AB_hydrolase_fold"/>
</dbReference>
<name>A0A4D9CQE0_9STRA</name>
<dbReference type="OrthoDB" id="62231at2759"/>
<evidence type="ECO:0000313" key="4">
    <source>
        <dbReference type="Proteomes" id="UP000355283"/>
    </source>
</evidence>
<dbReference type="PROSITE" id="PS51257">
    <property type="entry name" value="PROKAR_LIPOPROTEIN"/>
    <property type="match status" value="1"/>
</dbReference>
<keyword evidence="4" id="KW-1185">Reference proteome</keyword>
<protein>
    <recommendedName>
        <fullName evidence="2">AB hydrolase-1 domain-containing protein</fullName>
    </recommendedName>
</protein>
<dbReference type="AlphaFoldDB" id="A0A4D9CQE0"/>
<organism evidence="3 4">
    <name type="scientific">Nannochloropsis salina CCMP1776</name>
    <dbReference type="NCBI Taxonomy" id="1027361"/>
    <lineage>
        <taxon>Eukaryota</taxon>
        <taxon>Sar</taxon>
        <taxon>Stramenopiles</taxon>
        <taxon>Ochrophyta</taxon>
        <taxon>Eustigmatophyceae</taxon>
        <taxon>Eustigmatales</taxon>
        <taxon>Monodopsidaceae</taxon>
        <taxon>Microchloropsis</taxon>
        <taxon>Microchloropsis salina</taxon>
    </lineage>
</organism>
<dbReference type="EMBL" id="SDOX01000128">
    <property type="protein sequence ID" value="TFJ81381.1"/>
    <property type="molecule type" value="Genomic_DNA"/>
</dbReference>
<sequence length="533" mass="57980">MYAGVGKARQLPYSGCAGCASVSACPTAAKSQGGPCGGVASQLHQDSTPRHAAAAPHSPSSSSCSAVASCCSLSPPPPRGQEQQAWKNGIDRPLHDQALRAQRRARVPEPHRQERLEKARGAGRRAEHNKLKLEVAQWNLSSKLLAGIAGLWILATTLLLTVPEAHGLITYLHWVRWPPSRELTDLVAFRLPHARNIEVHTADGMLLKGWHVLPSHQVAAAASRLPLDSRAREEFFDEAMGHPESRIVLYFHGNAATRGQFNRVELIKALAATMQAHVVTVDYRGFGDSTGWPSEEGLALDARALWAWVEERAGRGEGGAQVFLYGHSLGACVALELARHLPLVAALTPECSDAPDFSSLSPSSSDAKESAPAAPGSLVARRPDAGDVQAGRQANSVTPSGVILEAPFTNLSMAALYHPSALPFRLLPFFKHALILSMHERFPSLEYIQQVQQPIIILHGRRDRMIPFHLGEELYHTARLARLRERPETLEDVWFAEFSQAGHSNMYAYPQWTDELHTFMGSVDGAGHGKAVA</sequence>
<gene>
    <name evidence="3" type="ORF">NSK_007342</name>
</gene>
<feature type="compositionally biased region" description="Basic and acidic residues" evidence="1">
    <location>
        <begin position="106"/>
        <end position="123"/>
    </location>
</feature>
<dbReference type="Proteomes" id="UP000355283">
    <property type="component" value="Unassembled WGS sequence"/>
</dbReference>
<proteinExistence type="predicted"/>
<dbReference type="Pfam" id="PF12697">
    <property type="entry name" value="Abhydrolase_6"/>
    <property type="match status" value="1"/>
</dbReference>
<reference evidence="3 4" key="1">
    <citation type="submission" date="2019-01" db="EMBL/GenBank/DDBJ databases">
        <title>Nuclear Genome Assembly of the Microalgal Biofuel strain Nannochloropsis salina CCMP1776.</title>
        <authorList>
            <person name="Hovde B."/>
        </authorList>
    </citation>
    <scope>NUCLEOTIDE SEQUENCE [LARGE SCALE GENOMIC DNA]</scope>
    <source>
        <strain evidence="3 4">CCMP1776</strain>
    </source>
</reference>
<evidence type="ECO:0000313" key="3">
    <source>
        <dbReference type="EMBL" id="TFJ81381.1"/>
    </source>
</evidence>
<feature type="compositionally biased region" description="Low complexity" evidence="1">
    <location>
        <begin position="357"/>
        <end position="375"/>
    </location>
</feature>
<evidence type="ECO:0000256" key="1">
    <source>
        <dbReference type="SAM" id="MobiDB-lite"/>
    </source>
</evidence>
<dbReference type="Gene3D" id="3.40.50.1820">
    <property type="entry name" value="alpha/beta hydrolase"/>
    <property type="match status" value="1"/>
</dbReference>